<evidence type="ECO:0000313" key="1">
    <source>
        <dbReference type="EMBL" id="MCF4099786.1"/>
    </source>
</evidence>
<reference evidence="1 2" key="1">
    <citation type="submission" date="2022-01" db="EMBL/GenBank/DDBJ databases">
        <title>Maritalea mediterranea sp. nov., isolated from marine plastic residues from the Malva-rosa beach (Valencia, Spain).</title>
        <authorList>
            <person name="Vidal-Verdu A."/>
            <person name="Molina-Menor E."/>
            <person name="Pascual J."/>
            <person name="Pereto J."/>
            <person name="Porcar M."/>
        </authorList>
    </citation>
    <scope>NUCLEOTIDE SEQUENCE [LARGE SCALE GENOMIC DNA]</scope>
    <source>
        <strain evidence="1 2">P4.10X</strain>
    </source>
</reference>
<gene>
    <name evidence="1" type="ORF">L1I42_14925</name>
</gene>
<evidence type="ECO:0008006" key="3">
    <source>
        <dbReference type="Google" id="ProtNLM"/>
    </source>
</evidence>
<proteinExistence type="predicted"/>
<accession>A0ABS9EA74</accession>
<dbReference type="Proteomes" id="UP001201217">
    <property type="component" value="Unassembled WGS sequence"/>
</dbReference>
<organism evidence="1 2">
    <name type="scientific">Maritalea mediterranea</name>
    <dbReference type="NCBI Taxonomy" id="2909667"/>
    <lineage>
        <taxon>Bacteria</taxon>
        <taxon>Pseudomonadati</taxon>
        <taxon>Pseudomonadota</taxon>
        <taxon>Alphaproteobacteria</taxon>
        <taxon>Hyphomicrobiales</taxon>
        <taxon>Devosiaceae</taxon>
        <taxon>Maritalea</taxon>
    </lineage>
</organism>
<dbReference type="EMBL" id="JAKGTI010000004">
    <property type="protein sequence ID" value="MCF4099786.1"/>
    <property type="molecule type" value="Genomic_DNA"/>
</dbReference>
<keyword evidence="2" id="KW-1185">Reference proteome</keyword>
<evidence type="ECO:0000313" key="2">
    <source>
        <dbReference type="Proteomes" id="UP001201217"/>
    </source>
</evidence>
<sequence length="160" mass="18424">MKPFDIRGVKSHDLPVFVDNLRAADIREIVAATGSVDIKKSLGLTIRHSDHVFVAYGEKSPLLMFGSAKRSDTSMVIWAVGTPFITDYSREFISMSRELLKTWFQLNPEVQYMWNFTYAENTLHHRWLKWCGAELLPPISSGPRGERFIPFVIKRTDYDV</sequence>
<comment type="caution">
    <text evidence="1">The sequence shown here is derived from an EMBL/GenBank/DDBJ whole genome shotgun (WGS) entry which is preliminary data.</text>
</comment>
<name>A0ABS9EA74_9HYPH</name>
<dbReference type="RefSeq" id="WP_236115529.1">
    <property type="nucleotide sequence ID" value="NZ_JAKGTI010000004.1"/>
</dbReference>
<protein>
    <recommendedName>
        <fullName evidence="3">Internal virion protein A</fullName>
    </recommendedName>
</protein>